<keyword evidence="5" id="KW-1185">Reference proteome</keyword>
<dbReference type="Proteomes" id="UP001216579">
    <property type="component" value="Unassembled WGS sequence"/>
</dbReference>
<dbReference type="CDD" id="cd14490">
    <property type="entry name" value="CBM6-CBM35-CBM36_like_1"/>
    <property type="match status" value="1"/>
</dbReference>
<reference evidence="4 5" key="1">
    <citation type="submission" date="2023-03" db="EMBL/GenBank/DDBJ databases">
        <title>Draft genome sequence of Streptomyces sp. RB6PN23 isolated from peat swamp forest in Thailand.</title>
        <authorList>
            <person name="Klaysubun C."/>
            <person name="Duangmal K."/>
        </authorList>
    </citation>
    <scope>NUCLEOTIDE SEQUENCE [LARGE SCALE GENOMIC DNA]</scope>
    <source>
        <strain evidence="4 5">RB6PN23</strain>
    </source>
</reference>
<dbReference type="Gene3D" id="2.60.120.260">
    <property type="entry name" value="Galactose-binding domain-like"/>
    <property type="match status" value="2"/>
</dbReference>
<name>A0ABT5ZDK6_9ACTN</name>
<sequence>MDTHPHTVRRQLAAVAAVCAAVFALAAPGWAVPARTAPADATGGRGATVPFTTYEAENAATNGTVVGPDYTQGTVASEASGRKAVQLSGQGQYVEFTLTAPANAVDVSYNLPQGNAGSLAVYVNGTRLSHPLPVTSKYSYVNTGNIQGSKTHHFFDDSRMLLGQDLQVGAKVRLQVDSDSTGGPYTIDLADFEQVAAPAARPGNSVSITDEGADPSGQADSTSAVTKAISDAKVQGKSVWIPQGTFTITSPLPVDNITIQGAGDWYSVLHGTHIIDNANAQGNIKLEDFAVFGEVTTRNDGSPDNFVNGSLGTGSVVSGLWIQHEKVGLWLMGTNSDLTIADNRILDTTADGINLNGTAANSTVKNNYIRNTGDDGLAMWSLHAADTGDSFVDNTVIQPNLANGIALYGGDNLTVQGNYVSDTNALGSGIAISNQRFDYGNPFFPLSGTITVADNTIERGGALNPNWNHPMGALRVDSYDYAISSPVNITNTVIKDSPYSAFEIVSGGGHGYPVTNTAINGASVRNTGTVVVQDETQGSVTFSNVTAANVGATGVYNCPYPSGSGTFTVVDGGGNSGWSSTWNDCSTWPTPGGGNPGGNGNLALHKAAFDTGHQQNYVASNAVDGDANTYWESTNNAFPQSFTVDLGSAQTVGRLVAKLPPNPAWGARTQTLSVLGSTDGSTYRTILGSTGYRFDPASGNTASVTLPSGTSIRYLRLTFTANTAWPAGQLSELEAYAS</sequence>
<protein>
    <submittedName>
        <fullName evidence="4">Discoidin domain-containing protein</fullName>
    </submittedName>
</protein>
<evidence type="ECO:0000313" key="4">
    <source>
        <dbReference type="EMBL" id="MDF3287913.1"/>
    </source>
</evidence>
<dbReference type="InterPro" id="IPR006626">
    <property type="entry name" value="PbH1"/>
</dbReference>
<feature type="signal peptide" evidence="2">
    <location>
        <begin position="1"/>
        <end position="26"/>
    </location>
</feature>
<gene>
    <name evidence="4" type="ORF">P3G67_01415</name>
</gene>
<feature type="region of interest" description="Disordered" evidence="1">
    <location>
        <begin position="201"/>
        <end position="222"/>
    </location>
</feature>
<dbReference type="PROSITE" id="PS50022">
    <property type="entry name" value="FA58C_3"/>
    <property type="match status" value="1"/>
</dbReference>
<dbReference type="InterPro" id="IPR012334">
    <property type="entry name" value="Pectin_lyas_fold"/>
</dbReference>
<dbReference type="InterPro" id="IPR055149">
    <property type="entry name" value="Agl_cat_D2"/>
</dbReference>
<proteinExistence type="predicted"/>
<dbReference type="InterPro" id="IPR006311">
    <property type="entry name" value="TAT_signal"/>
</dbReference>
<dbReference type="SUPFAM" id="SSF51126">
    <property type="entry name" value="Pectin lyase-like"/>
    <property type="match status" value="1"/>
</dbReference>
<dbReference type="PROSITE" id="PS51318">
    <property type="entry name" value="TAT"/>
    <property type="match status" value="1"/>
</dbReference>
<dbReference type="InterPro" id="IPR000421">
    <property type="entry name" value="FA58C"/>
</dbReference>
<evidence type="ECO:0000256" key="2">
    <source>
        <dbReference type="SAM" id="SignalP"/>
    </source>
</evidence>
<evidence type="ECO:0000256" key="1">
    <source>
        <dbReference type="SAM" id="MobiDB-lite"/>
    </source>
</evidence>
<dbReference type="Pfam" id="PF22815">
    <property type="entry name" value="CatAgl_D1"/>
    <property type="match status" value="1"/>
</dbReference>
<dbReference type="InterPro" id="IPR033801">
    <property type="entry name" value="CBM6-CBM35-CBM36-like_1"/>
</dbReference>
<dbReference type="InterPro" id="IPR008979">
    <property type="entry name" value="Galactose-bd-like_sf"/>
</dbReference>
<evidence type="ECO:0000259" key="3">
    <source>
        <dbReference type="PROSITE" id="PS50022"/>
    </source>
</evidence>
<organism evidence="4 5">
    <name type="scientific">Streptomyces silvisoli</name>
    <dbReference type="NCBI Taxonomy" id="3034235"/>
    <lineage>
        <taxon>Bacteria</taxon>
        <taxon>Bacillati</taxon>
        <taxon>Actinomycetota</taxon>
        <taxon>Actinomycetes</taxon>
        <taxon>Kitasatosporales</taxon>
        <taxon>Streptomycetaceae</taxon>
        <taxon>Streptomyces</taxon>
    </lineage>
</organism>
<feature type="domain" description="F5/8 type C" evidence="3">
    <location>
        <begin position="587"/>
        <end position="738"/>
    </location>
</feature>
<evidence type="ECO:0000313" key="5">
    <source>
        <dbReference type="Proteomes" id="UP001216579"/>
    </source>
</evidence>
<dbReference type="SMART" id="SM00710">
    <property type="entry name" value="PbH1"/>
    <property type="match status" value="8"/>
</dbReference>
<dbReference type="Pfam" id="PF00754">
    <property type="entry name" value="F5_F8_type_C"/>
    <property type="match status" value="1"/>
</dbReference>
<comment type="caution">
    <text evidence="4">The sequence shown here is derived from an EMBL/GenBank/DDBJ whole genome shotgun (WGS) entry which is preliminary data.</text>
</comment>
<dbReference type="SUPFAM" id="SSF49785">
    <property type="entry name" value="Galactose-binding domain-like"/>
    <property type="match status" value="1"/>
</dbReference>
<dbReference type="EMBL" id="JARJBC010000001">
    <property type="protein sequence ID" value="MDF3287913.1"/>
    <property type="molecule type" value="Genomic_DNA"/>
</dbReference>
<feature type="chain" id="PRO_5046430075" evidence="2">
    <location>
        <begin position="27"/>
        <end position="738"/>
    </location>
</feature>
<dbReference type="RefSeq" id="WP_276091783.1">
    <property type="nucleotide sequence ID" value="NZ_JARJBC010000001.1"/>
</dbReference>
<dbReference type="Gene3D" id="2.160.20.10">
    <property type="entry name" value="Single-stranded right-handed beta-helix, Pectin lyase-like"/>
    <property type="match status" value="1"/>
</dbReference>
<accession>A0ABT5ZDK6</accession>
<dbReference type="InterPro" id="IPR011050">
    <property type="entry name" value="Pectin_lyase_fold/virulence"/>
</dbReference>
<dbReference type="Pfam" id="PF22816">
    <property type="entry name" value="CatAgl_D2"/>
    <property type="match status" value="1"/>
</dbReference>
<keyword evidence="2" id="KW-0732">Signal</keyword>